<evidence type="ECO:0000256" key="9">
    <source>
        <dbReference type="ARBA" id="ARBA00023232"/>
    </source>
</evidence>
<evidence type="ECO:0000256" key="7">
    <source>
        <dbReference type="ARBA" id="ARBA00022490"/>
    </source>
</evidence>
<comment type="caution">
    <text evidence="12">The sequence shown here is derived from an EMBL/GenBank/DDBJ whole genome shotgun (WGS) entry which is preliminary data.</text>
</comment>
<name>A0A5N5GHE2_9ROSA</name>
<evidence type="ECO:0000256" key="3">
    <source>
        <dbReference type="ARBA" id="ARBA00005138"/>
    </source>
</evidence>
<dbReference type="GO" id="GO:0009800">
    <property type="term" value="P:cinnamic acid biosynthetic process"/>
    <property type="evidence" value="ECO:0007669"/>
    <property type="project" value="UniProtKB-UniPathway"/>
</dbReference>
<dbReference type="Pfam" id="PF00221">
    <property type="entry name" value="Lyase_aromatic"/>
    <property type="match status" value="1"/>
</dbReference>
<comment type="pathway">
    <text evidence="3">Phenylpropanoid metabolism; trans-cinnamate biosynthesis; trans-cinnamate from L-phenylalanine: step 1/1.</text>
</comment>
<keyword evidence="13" id="KW-1185">Reference proteome</keyword>
<evidence type="ECO:0000256" key="6">
    <source>
        <dbReference type="ARBA" id="ARBA00012139"/>
    </source>
</evidence>
<dbReference type="SUPFAM" id="SSF48557">
    <property type="entry name" value="L-aspartase-like"/>
    <property type="match status" value="1"/>
</dbReference>
<evidence type="ECO:0000256" key="5">
    <source>
        <dbReference type="ARBA" id="ARBA00011881"/>
    </source>
</evidence>
<evidence type="ECO:0000313" key="12">
    <source>
        <dbReference type="EMBL" id="KAB2614748.1"/>
    </source>
</evidence>
<reference evidence="12 13" key="3">
    <citation type="submission" date="2019-11" db="EMBL/GenBank/DDBJ databases">
        <title>A de novo genome assembly of a pear dwarfing rootstock.</title>
        <authorList>
            <person name="Wang F."/>
            <person name="Wang J."/>
            <person name="Li S."/>
            <person name="Zhang Y."/>
            <person name="Fang M."/>
            <person name="Ma L."/>
            <person name="Zhao Y."/>
            <person name="Jiang S."/>
        </authorList>
    </citation>
    <scope>NUCLEOTIDE SEQUENCE [LARGE SCALE GENOMIC DNA]</scope>
    <source>
        <strain evidence="12">S2</strain>
        <tissue evidence="12">Leaf</tissue>
    </source>
</reference>
<organism evidence="12 13">
    <name type="scientific">Pyrus ussuriensis x Pyrus communis</name>
    <dbReference type="NCBI Taxonomy" id="2448454"/>
    <lineage>
        <taxon>Eukaryota</taxon>
        <taxon>Viridiplantae</taxon>
        <taxon>Streptophyta</taxon>
        <taxon>Embryophyta</taxon>
        <taxon>Tracheophyta</taxon>
        <taxon>Spermatophyta</taxon>
        <taxon>Magnoliopsida</taxon>
        <taxon>eudicotyledons</taxon>
        <taxon>Gunneridae</taxon>
        <taxon>Pentapetalae</taxon>
        <taxon>rosids</taxon>
        <taxon>fabids</taxon>
        <taxon>Rosales</taxon>
        <taxon>Rosaceae</taxon>
        <taxon>Amygdaloideae</taxon>
        <taxon>Maleae</taxon>
        <taxon>Pyrus</taxon>
    </lineage>
</organism>
<evidence type="ECO:0000313" key="13">
    <source>
        <dbReference type="Proteomes" id="UP000327157"/>
    </source>
</evidence>
<accession>A0A5N5GHE2</accession>
<dbReference type="OrthoDB" id="1164721at2759"/>
<dbReference type="GO" id="GO:0045548">
    <property type="term" value="F:phenylalanine ammonia-lyase activity"/>
    <property type="evidence" value="ECO:0007669"/>
    <property type="project" value="UniProtKB-EC"/>
</dbReference>
<reference evidence="13" key="2">
    <citation type="submission" date="2019-10" db="EMBL/GenBank/DDBJ databases">
        <title>A de novo genome assembly of a pear dwarfing rootstock.</title>
        <authorList>
            <person name="Wang F."/>
            <person name="Wang J."/>
            <person name="Li S."/>
            <person name="Zhang Y."/>
            <person name="Fang M."/>
            <person name="Ma L."/>
            <person name="Zhao Y."/>
            <person name="Jiang S."/>
        </authorList>
    </citation>
    <scope>NUCLEOTIDE SEQUENCE [LARGE SCALE GENOMIC DNA]</scope>
</reference>
<evidence type="ECO:0000256" key="10">
    <source>
        <dbReference type="ARBA" id="ARBA00023239"/>
    </source>
</evidence>
<dbReference type="UniPathway" id="UPA00713">
    <property type="reaction ID" value="UER00725"/>
</dbReference>
<dbReference type="GO" id="GO:0005737">
    <property type="term" value="C:cytoplasm"/>
    <property type="evidence" value="ECO:0007669"/>
    <property type="project" value="UniProtKB-SubCell"/>
</dbReference>
<dbReference type="GO" id="GO:0006559">
    <property type="term" value="P:L-phenylalanine catabolic process"/>
    <property type="evidence" value="ECO:0007669"/>
    <property type="project" value="UniProtKB-KW"/>
</dbReference>
<dbReference type="EC" id="4.3.1.24" evidence="6"/>
<dbReference type="InterPro" id="IPR001106">
    <property type="entry name" value="Aromatic_Lyase"/>
</dbReference>
<keyword evidence="10 12" id="KW-0456">Lyase</keyword>
<comment type="subunit">
    <text evidence="5">Homotetramer.</text>
</comment>
<protein>
    <recommendedName>
        <fullName evidence="6">phenylalanine ammonia-lyase</fullName>
        <ecNumber evidence="6">4.3.1.24</ecNumber>
    </recommendedName>
</protein>
<evidence type="ECO:0000256" key="8">
    <source>
        <dbReference type="ARBA" id="ARBA00023051"/>
    </source>
</evidence>
<evidence type="ECO:0000256" key="11">
    <source>
        <dbReference type="ARBA" id="ARBA00023537"/>
    </source>
</evidence>
<comment type="catalytic activity">
    <reaction evidence="11">
        <text>L-phenylalanine = (E)-cinnamate + NH4(+)</text>
        <dbReference type="Rhea" id="RHEA:21384"/>
        <dbReference type="ChEBI" id="CHEBI:15669"/>
        <dbReference type="ChEBI" id="CHEBI:28938"/>
        <dbReference type="ChEBI" id="CHEBI:58095"/>
        <dbReference type="EC" id="4.3.1.24"/>
    </reaction>
</comment>
<keyword evidence="8" id="KW-0587">Phenylpropanoid metabolism</keyword>
<comment type="subcellular location">
    <subcellularLocation>
        <location evidence="2">Cytoplasm</location>
    </subcellularLocation>
</comment>
<dbReference type="PANTHER" id="PTHR10362">
    <property type="entry name" value="HISTIDINE AMMONIA-LYASE"/>
    <property type="match status" value="1"/>
</dbReference>
<dbReference type="AlphaFoldDB" id="A0A5N5GHE2"/>
<dbReference type="Proteomes" id="UP000327157">
    <property type="component" value="Chromosome 3"/>
</dbReference>
<comment type="function">
    <text evidence="1">This is a key enzyme of plant metabolism catalyzing the first reaction in the biosynthesis from L-phenylalanine of a wide variety of natural products based on the phenylpropane skeleton.</text>
</comment>
<dbReference type="Gene3D" id="1.10.274.20">
    <property type="entry name" value="Phenylalanine ammonia-lyase 1, domain 3"/>
    <property type="match status" value="1"/>
</dbReference>
<proteinExistence type="inferred from homology"/>
<dbReference type="Gene3D" id="1.20.200.10">
    <property type="entry name" value="Fumarase/aspartase (Central domain)"/>
    <property type="match status" value="1"/>
</dbReference>
<keyword evidence="9" id="KW-0585">Phenylalanine catabolism</keyword>
<comment type="similarity">
    <text evidence="4">Belongs to the PAL/histidase family.</text>
</comment>
<evidence type="ECO:0000256" key="1">
    <source>
        <dbReference type="ARBA" id="ARBA00002235"/>
    </source>
</evidence>
<dbReference type="InterPro" id="IPR008948">
    <property type="entry name" value="L-Aspartase-like"/>
</dbReference>
<gene>
    <name evidence="12" type="ORF">D8674_021336</name>
</gene>
<reference evidence="12 13" key="1">
    <citation type="submission" date="2019-09" db="EMBL/GenBank/DDBJ databases">
        <authorList>
            <person name="Ou C."/>
        </authorList>
    </citation>
    <scope>NUCLEOTIDE SEQUENCE [LARGE SCALE GENOMIC DNA]</scope>
    <source>
        <strain evidence="12">S2</strain>
        <tissue evidence="12">Leaf</tissue>
    </source>
</reference>
<keyword evidence="7" id="KW-0963">Cytoplasm</keyword>
<dbReference type="EMBL" id="SMOL01000402">
    <property type="protein sequence ID" value="KAB2614748.1"/>
    <property type="molecule type" value="Genomic_DNA"/>
</dbReference>
<sequence length="223" mass="24547">MAAYCSELHAEQHNQDVNSLGLISARKTAEAVEVLKLMASSYLVALCQAIDLRHLEENLGNSVKLAVSNVAKRVLTVGGAGDLHPSRFCEKDLLKVINDEPVFTYIDDPCGEHSVLVQKLKLVLVNHALANDDDMTNPNASIFLKIGAFERELKTVLPKEVEETRFAFVTGYPATRNRIEHCRSYPSPGEDCDKVFSAICSGTIIDPLLHCLNEWDGSPLPIC</sequence>
<evidence type="ECO:0000256" key="2">
    <source>
        <dbReference type="ARBA" id="ARBA00004496"/>
    </source>
</evidence>
<evidence type="ECO:0000256" key="4">
    <source>
        <dbReference type="ARBA" id="ARBA00007238"/>
    </source>
</evidence>
<dbReference type="InterPro" id="IPR023144">
    <property type="entry name" value="Phe_NH3-lyase_shielding_dom_sf"/>
</dbReference>